<dbReference type="SUPFAM" id="SSF54593">
    <property type="entry name" value="Glyoxalase/Bleomycin resistance protein/Dihydroxybiphenyl dioxygenase"/>
    <property type="match status" value="1"/>
</dbReference>
<dbReference type="InterPro" id="IPR004360">
    <property type="entry name" value="Glyas_Fos-R_dOase_dom"/>
</dbReference>
<organism evidence="2 3">
    <name type="scientific">Planococcus liqunii</name>
    <dbReference type="NCBI Taxonomy" id="3058394"/>
    <lineage>
        <taxon>Bacteria</taxon>
        <taxon>Bacillati</taxon>
        <taxon>Bacillota</taxon>
        <taxon>Bacilli</taxon>
        <taxon>Bacillales</taxon>
        <taxon>Caryophanaceae</taxon>
        <taxon>Planococcus</taxon>
    </lineage>
</organism>
<dbReference type="PANTHER" id="PTHR39175:SF1">
    <property type="entry name" value="FAMILY PROTEIN, PUTATIVE (AFU_ORTHOLOGUE AFUA_3G15060)-RELATED"/>
    <property type="match status" value="1"/>
</dbReference>
<accession>A0ABT8MP50</accession>
<evidence type="ECO:0000313" key="3">
    <source>
        <dbReference type="Proteomes" id="UP001172054"/>
    </source>
</evidence>
<proteinExistence type="predicted"/>
<dbReference type="Pfam" id="PF00903">
    <property type="entry name" value="Glyoxalase"/>
    <property type="match status" value="1"/>
</dbReference>
<dbReference type="Gene3D" id="3.10.180.10">
    <property type="entry name" value="2,3-Dihydroxybiphenyl 1,2-Dioxygenase, domain 1"/>
    <property type="match status" value="1"/>
</dbReference>
<gene>
    <name evidence="2" type="ORF">QWY15_05115</name>
</gene>
<dbReference type="EMBL" id="JAUJWW010000001">
    <property type="protein sequence ID" value="MDN7226672.1"/>
    <property type="molecule type" value="Genomic_DNA"/>
</dbReference>
<evidence type="ECO:0000259" key="1">
    <source>
        <dbReference type="PROSITE" id="PS51819"/>
    </source>
</evidence>
<name>A0ABT8MP50_9BACL</name>
<evidence type="ECO:0000313" key="2">
    <source>
        <dbReference type="EMBL" id="MDN7226672.1"/>
    </source>
</evidence>
<comment type="caution">
    <text evidence="2">The sequence shown here is derived from an EMBL/GenBank/DDBJ whole genome shotgun (WGS) entry which is preliminary data.</text>
</comment>
<reference evidence="2 3" key="1">
    <citation type="submission" date="2023-06" db="EMBL/GenBank/DDBJ databases">
        <title>Novel species in genus Planococcus.</title>
        <authorList>
            <person name="Ning S."/>
        </authorList>
    </citation>
    <scope>NUCLEOTIDE SEQUENCE [LARGE SCALE GENOMIC DNA]</scope>
    <source>
        <strain evidence="2 3">N064</strain>
    </source>
</reference>
<dbReference type="RefSeq" id="WP_301725622.1">
    <property type="nucleotide sequence ID" value="NZ_JAUJWW010000001.1"/>
</dbReference>
<feature type="domain" description="VOC" evidence="1">
    <location>
        <begin position="7"/>
        <end position="121"/>
    </location>
</feature>
<dbReference type="PANTHER" id="PTHR39175">
    <property type="entry name" value="FAMILY PROTEIN, PUTATIVE (AFU_ORTHOLOGUE AFUA_3G15060)-RELATED"/>
    <property type="match status" value="1"/>
</dbReference>
<dbReference type="Proteomes" id="UP001172054">
    <property type="component" value="Unassembled WGS sequence"/>
</dbReference>
<sequence>MGFTIGKIDHVQVAAPKGKEQEAVDFYAGILGMNEIEKPDALKGRGGAWFEFGSYQLHVGVEEPFSPAKKAHPAFRVNGFHALQEHLAANHYEVKNDTSIPEVQRFFVSDPFGNRLEFLDSESSAG</sequence>
<protein>
    <submittedName>
        <fullName evidence="2">VOC family protein</fullName>
    </submittedName>
</protein>
<dbReference type="InterPro" id="IPR037523">
    <property type="entry name" value="VOC_core"/>
</dbReference>
<dbReference type="PROSITE" id="PS51819">
    <property type="entry name" value="VOC"/>
    <property type="match status" value="1"/>
</dbReference>
<dbReference type="InterPro" id="IPR029068">
    <property type="entry name" value="Glyas_Bleomycin-R_OHBP_Dase"/>
</dbReference>
<keyword evidence="3" id="KW-1185">Reference proteome</keyword>